<sequence>MRHWKICTDLTRCLLTIAIIQQLLLPSVLASVPQLPPTVVIRNLARGSALKMMADLSGGLPMEIWKSSVVLQHIRTKDGKNRKNDLQVLQTLIEERGFSSLWTGCSARMVEGFFSGAVLLTGKETLRRSLLASPVVRKTVPPAVIGFVAGAGGGAAQALIMAPTSLLVTASTAKGGQSVVAAAKEVWQRDGLAGIYKGSSAVAARQATNWASRQGFTELVRPHINIAGVSGEIIAGCLGGALSSWNTPFEVARIHSQSRLYLPVQKKNDYKTLQSESLITTMRQILEEDGVSGLYVGLTPRIFQACYQTVFLVCIPRLIER</sequence>
<accession>A0A9N8DEA4</accession>
<evidence type="ECO:0000256" key="5">
    <source>
        <dbReference type="RuleBase" id="RU000488"/>
    </source>
</evidence>
<dbReference type="GO" id="GO:0016020">
    <property type="term" value="C:membrane"/>
    <property type="evidence" value="ECO:0007669"/>
    <property type="project" value="UniProtKB-SubCell"/>
</dbReference>
<dbReference type="GO" id="GO:0006843">
    <property type="term" value="P:mitochondrial citrate transmembrane transport"/>
    <property type="evidence" value="ECO:0007669"/>
    <property type="project" value="TreeGrafter"/>
</dbReference>
<keyword evidence="6" id="KW-0732">Signal</keyword>
<dbReference type="EMBL" id="CAICTM010000031">
    <property type="protein sequence ID" value="CAB9498109.1"/>
    <property type="molecule type" value="Genomic_DNA"/>
</dbReference>
<evidence type="ECO:0000256" key="4">
    <source>
        <dbReference type="PROSITE-ProRule" id="PRU00282"/>
    </source>
</evidence>
<organism evidence="7 8">
    <name type="scientific">Seminavis robusta</name>
    <dbReference type="NCBI Taxonomy" id="568900"/>
    <lineage>
        <taxon>Eukaryota</taxon>
        <taxon>Sar</taxon>
        <taxon>Stramenopiles</taxon>
        <taxon>Ochrophyta</taxon>
        <taxon>Bacillariophyta</taxon>
        <taxon>Bacillariophyceae</taxon>
        <taxon>Bacillariophycidae</taxon>
        <taxon>Naviculales</taxon>
        <taxon>Naviculaceae</taxon>
        <taxon>Seminavis</taxon>
    </lineage>
</organism>
<name>A0A9N8DEA4_9STRA</name>
<dbReference type="AlphaFoldDB" id="A0A9N8DEA4"/>
<dbReference type="InterPro" id="IPR023395">
    <property type="entry name" value="MCP_dom_sf"/>
</dbReference>
<keyword evidence="2 4" id="KW-0812">Transmembrane</keyword>
<dbReference type="SUPFAM" id="SSF103506">
    <property type="entry name" value="Mitochondrial carrier"/>
    <property type="match status" value="1"/>
</dbReference>
<dbReference type="GO" id="GO:0005371">
    <property type="term" value="F:tricarboxylate secondary active transmembrane transporter activity"/>
    <property type="evidence" value="ECO:0007669"/>
    <property type="project" value="TreeGrafter"/>
</dbReference>
<comment type="caution">
    <text evidence="7">The sequence shown here is derived from an EMBL/GenBank/DDBJ whole genome shotgun (WGS) entry which is preliminary data.</text>
</comment>
<evidence type="ECO:0000256" key="1">
    <source>
        <dbReference type="ARBA" id="ARBA00004141"/>
    </source>
</evidence>
<reference evidence="7" key="1">
    <citation type="submission" date="2020-06" db="EMBL/GenBank/DDBJ databases">
        <authorList>
            <consortium name="Plant Systems Biology data submission"/>
        </authorList>
    </citation>
    <scope>NUCLEOTIDE SEQUENCE</scope>
    <source>
        <strain evidence="7">D6</strain>
    </source>
</reference>
<comment type="subcellular location">
    <subcellularLocation>
        <location evidence="1">Membrane</location>
        <topology evidence="1">Multi-pass membrane protein</topology>
    </subcellularLocation>
</comment>
<feature type="repeat" description="Solcar" evidence="4">
    <location>
        <begin position="141"/>
        <end position="223"/>
    </location>
</feature>
<proteinExistence type="inferred from homology"/>
<feature type="repeat" description="Solcar" evidence="4">
    <location>
        <begin position="227"/>
        <end position="321"/>
    </location>
</feature>
<dbReference type="InterPro" id="IPR018108">
    <property type="entry name" value="MCP_transmembrane"/>
</dbReference>
<dbReference type="PANTHER" id="PTHR46982">
    <property type="entry name" value="CITRATE/OXOGLUTARATE CARRIER PROTEIN"/>
    <property type="match status" value="1"/>
</dbReference>
<keyword evidence="8" id="KW-1185">Reference proteome</keyword>
<gene>
    <name evidence="7" type="ORF">SEMRO_31_G020490.1</name>
</gene>
<dbReference type="GO" id="GO:0015742">
    <property type="term" value="P:alpha-ketoglutarate transport"/>
    <property type="evidence" value="ECO:0007669"/>
    <property type="project" value="TreeGrafter"/>
</dbReference>
<evidence type="ECO:0000256" key="3">
    <source>
        <dbReference type="ARBA" id="ARBA00023136"/>
    </source>
</evidence>
<feature type="repeat" description="Solcar" evidence="4">
    <location>
        <begin position="41"/>
        <end position="129"/>
    </location>
</feature>
<dbReference type="Proteomes" id="UP001153069">
    <property type="component" value="Unassembled WGS sequence"/>
</dbReference>
<keyword evidence="3 4" id="KW-0472">Membrane</keyword>
<feature type="signal peptide" evidence="6">
    <location>
        <begin position="1"/>
        <end position="30"/>
    </location>
</feature>
<dbReference type="InterPro" id="IPR053017">
    <property type="entry name" value="Mito_Cit/Oxoglu_Carrier"/>
</dbReference>
<protein>
    <submittedName>
        <fullName evidence="7">Mitochondrial</fullName>
    </submittedName>
</protein>
<evidence type="ECO:0000313" key="7">
    <source>
        <dbReference type="EMBL" id="CAB9498109.1"/>
    </source>
</evidence>
<evidence type="ECO:0000313" key="8">
    <source>
        <dbReference type="Proteomes" id="UP001153069"/>
    </source>
</evidence>
<evidence type="ECO:0000256" key="6">
    <source>
        <dbReference type="SAM" id="SignalP"/>
    </source>
</evidence>
<keyword evidence="5" id="KW-0813">Transport</keyword>
<dbReference type="OrthoDB" id="10253709at2759"/>
<dbReference type="Pfam" id="PF00153">
    <property type="entry name" value="Mito_carr"/>
    <property type="match status" value="3"/>
</dbReference>
<feature type="chain" id="PRO_5040358407" evidence="6">
    <location>
        <begin position="31"/>
        <end position="321"/>
    </location>
</feature>
<dbReference type="Gene3D" id="1.50.40.10">
    <property type="entry name" value="Mitochondrial carrier domain"/>
    <property type="match status" value="1"/>
</dbReference>
<evidence type="ECO:0000256" key="2">
    <source>
        <dbReference type="ARBA" id="ARBA00022692"/>
    </source>
</evidence>
<dbReference type="GO" id="GO:0005739">
    <property type="term" value="C:mitochondrion"/>
    <property type="evidence" value="ECO:0007669"/>
    <property type="project" value="TreeGrafter"/>
</dbReference>
<dbReference type="PROSITE" id="PS50920">
    <property type="entry name" value="SOLCAR"/>
    <property type="match status" value="3"/>
</dbReference>
<comment type="similarity">
    <text evidence="5">Belongs to the mitochondrial carrier (TC 2.A.29) family.</text>
</comment>
<dbReference type="PANTHER" id="PTHR46982:SF1">
    <property type="entry name" value="CITRATE_OXOGLUTARATE CARRIER PROTEIN"/>
    <property type="match status" value="1"/>
</dbReference>